<dbReference type="Pfam" id="PF07679">
    <property type="entry name" value="I-set"/>
    <property type="match status" value="1"/>
</dbReference>
<dbReference type="PANTHER" id="PTHR13817:SF16">
    <property type="entry name" value="MYOMESIN-1"/>
    <property type="match status" value="1"/>
</dbReference>
<feature type="region of interest" description="Disordered" evidence="3">
    <location>
        <begin position="257"/>
        <end position="276"/>
    </location>
</feature>
<dbReference type="GO" id="GO:0045214">
    <property type="term" value="P:sarcomere organization"/>
    <property type="evidence" value="ECO:0007669"/>
    <property type="project" value="TreeGrafter"/>
</dbReference>
<dbReference type="AlphaFoldDB" id="A0A6P6BUS6"/>
<feature type="non-terminal residue" evidence="7">
    <location>
        <position position="489"/>
    </location>
</feature>
<dbReference type="KEGG" id="pvp:111731424"/>
<evidence type="ECO:0000313" key="7">
    <source>
        <dbReference type="RefSeq" id="XP_023378814.1"/>
    </source>
</evidence>
<evidence type="ECO:0000256" key="3">
    <source>
        <dbReference type="SAM" id="MobiDB-lite"/>
    </source>
</evidence>
<feature type="domain" description="Ig-like" evidence="5">
    <location>
        <begin position="320"/>
        <end position="411"/>
    </location>
</feature>
<dbReference type="Proteomes" id="UP000515202">
    <property type="component" value="Unplaced"/>
</dbReference>
<evidence type="ECO:0000256" key="2">
    <source>
        <dbReference type="ARBA" id="ARBA00023319"/>
    </source>
</evidence>
<dbReference type="GeneID" id="111731424"/>
<protein>
    <submittedName>
        <fullName evidence="7">Myomesin-1-like</fullName>
    </submittedName>
</protein>
<keyword evidence="1" id="KW-0677">Repeat</keyword>
<dbReference type="InterPro" id="IPR003599">
    <property type="entry name" value="Ig_sub"/>
</dbReference>
<dbReference type="InterPro" id="IPR013098">
    <property type="entry name" value="Ig_I-set"/>
</dbReference>
<evidence type="ECO:0000256" key="1">
    <source>
        <dbReference type="ARBA" id="ARBA00022737"/>
    </source>
</evidence>
<evidence type="ECO:0000256" key="4">
    <source>
        <dbReference type="SAM" id="SignalP"/>
    </source>
</evidence>
<feature type="signal peptide" evidence="4">
    <location>
        <begin position="1"/>
        <end position="30"/>
    </location>
</feature>
<dbReference type="InterPro" id="IPR036179">
    <property type="entry name" value="Ig-like_dom_sf"/>
</dbReference>
<dbReference type="SUPFAM" id="SSF48726">
    <property type="entry name" value="Immunoglobulin"/>
    <property type="match status" value="1"/>
</dbReference>
<dbReference type="GO" id="GO:0031430">
    <property type="term" value="C:M band"/>
    <property type="evidence" value="ECO:0007669"/>
    <property type="project" value="TreeGrafter"/>
</dbReference>
<reference evidence="7" key="1">
    <citation type="submission" date="2025-08" db="UniProtKB">
        <authorList>
            <consortium name="RefSeq"/>
        </authorList>
    </citation>
    <scope>IDENTIFICATION</scope>
    <source>
        <tissue evidence="7">Kidney</tissue>
    </source>
</reference>
<name>A0A6P6BUS6_PTEVA</name>
<evidence type="ECO:0000313" key="6">
    <source>
        <dbReference type="Proteomes" id="UP000515202"/>
    </source>
</evidence>
<dbReference type="PROSITE" id="PS50835">
    <property type="entry name" value="IG_LIKE"/>
    <property type="match status" value="2"/>
</dbReference>
<dbReference type="CDD" id="cd20951">
    <property type="entry name" value="IgI_titin_I1-like"/>
    <property type="match status" value="1"/>
</dbReference>
<dbReference type="OrthoDB" id="8776562at2759"/>
<accession>A0A6P6BUS6</accession>
<dbReference type="PANTHER" id="PTHR13817">
    <property type="entry name" value="TITIN"/>
    <property type="match status" value="1"/>
</dbReference>
<dbReference type="RefSeq" id="XP_023378814.1">
    <property type="nucleotide sequence ID" value="XM_023523046.1"/>
</dbReference>
<sequence>MLHGCVGTFPPSSLFWKLVALFFPLGHMMSLPFYQKFHEHYDRSYRSKDLRTAMSQYHEQEKKSSAIYTHGSTAYSSRSSAAHRQESQAFSQASEASYQQQASRATESSLASAVSRKAVSAYDYGYSHGLTDSSLMLEDYSSKFSPQTKRARKSLLSGEEKENLPSDYIVPIFSGRLTDSSLMLEDYSSKFSPQTKRARKSLLSGEEKENLPSDYIVPIFSGRQVHVSGITDTEEERIKEAAAYIAQRNLLASEEGITTSKQSTVSKQSSSSLHQEEAFEKKSRKVAIREKAERLSLRKTLEETEAFHKKLNEDHLLHAPEFVIKPRSHTVWEKENVKLHCSVSGWPEPRVTWYKNQVPINVHANPGKYIIQSRYGLHTLEINTCDFEDTAQYRASAMNVKGELSAYASVVVKRYKGEFDETRFHAGASTMPLSFAVTPYGYASKFEIHFDDKFDVSFGREGETMSLGCRVVITPEIKHFQPEIQWYRN</sequence>
<keyword evidence="4" id="KW-0732">Signal</keyword>
<proteinExistence type="predicted"/>
<evidence type="ECO:0000259" key="5">
    <source>
        <dbReference type="PROSITE" id="PS50835"/>
    </source>
</evidence>
<dbReference type="FunFam" id="2.60.40.10:FF:000069">
    <property type="entry name" value="Alpha-protein kinase 3"/>
    <property type="match status" value="1"/>
</dbReference>
<gene>
    <name evidence="7" type="primary">LOC111731424</name>
</gene>
<dbReference type="Gene3D" id="2.60.40.10">
    <property type="entry name" value="Immunoglobulins"/>
    <property type="match status" value="1"/>
</dbReference>
<dbReference type="InterPro" id="IPR007110">
    <property type="entry name" value="Ig-like_dom"/>
</dbReference>
<feature type="domain" description="Ig-like" evidence="5">
    <location>
        <begin position="439"/>
        <end position="489"/>
    </location>
</feature>
<dbReference type="InterPro" id="IPR013783">
    <property type="entry name" value="Ig-like_fold"/>
</dbReference>
<feature type="compositionally biased region" description="Low complexity" evidence="3">
    <location>
        <begin position="258"/>
        <end position="272"/>
    </location>
</feature>
<dbReference type="InterPro" id="IPR050964">
    <property type="entry name" value="Striated_Muscle_Regulatory"/>
</dbReference>
<organism evidence="6 7">
    <name type="scientific">Pteropus vampyrus</name>
    <name type="common">Large flying fox</name>
    <dbReference type="NCBI Taxonomy" id="132908"/>
    <lineage>
        <taxon>Eukaryota</taxon>
        <taxon>Metazoa</taxon>
        <taxon>Chordata</taxon>
        <taxon>Craniata</taxon>
        <taxon>Vertebrata</taxon>
        <taxon>Euteleostomi</taxon>
        <taxon>Mammalia</taxon>
        <taxon>Eutheria</taxon>
        <taxon>Laurasiatheria</taxon>
        <taxon>Chiroptera</taxon>
        <taxon>Yinpterochiroptera</taxon>
        <taxon>Pteropodoidea</taxon>
        <taxon>Pteropodidae</taxon>
        <taxon>Pteropodinae</taxon>
        <taxon>Pteropus</taxon>
    </lineage>
</organism>
<dbReference type="GO" id="GO:0019900">
    <property type="term" value="F:kinase binding"/>
    <property type="evidence" value="ECO:0007669"/>
    <property type="project" value="TreeGrafter"/>
</dbReference>
<keyword evidence="2" id="KW-0393">Immunoglobulin domain</keyword>
<keyword evidence="6" id="KW-1185">Reference proteome</keyword>
<feature type="chain" id="PRO_5027654932" evidence="4">
    <location>
        <begin position="31"/>
        <end position="489"/>
    </location>
</feature>
<dbReference type="SMART" id="SM00409">
    <property type="entry name" value="IG"/>
    <property type="match status" value="1"/>
</dbReference>